<comment type="similarity">
    <text evidence="2">Belongs to the TrkH potassium transport family.</text>
</comment>
<feature type="transmembrane region" description="Helical" evidence="12">
    <location>
        <begin position="236"/>
        <end position="257"/>
    </location>
</feature>
<feature type="transmembrane region" description="Helical" evidence="12">
    <location>
        <begin position="458"/>
        <end position="476"/>
    </location>
</feature>
<evidence type="ECO:0000256" key="1">
    <source>
        <dbReference type="ARBA" id="ARBA00004429"/>
    </source>
</evidence>
<evidence type="ECO:0000256" key="8">
    <source>
        <dbReference type="ARBA" id="ARBA00022958"/>
    </source>
</evidence>
<keyword evidence="7 12" id="KW-0812">Transmembrane</keyword>
<feature type="transmembrane region" description="Helical" evidence="12">
    <location>
        <begin position="180"/>
        <end position="204"/>
    </location>
</feature>
<protein>
    <submittedName>
        <fullName evidence="13">Trk system potassium transporter TrkH</fullName>
    </submittedName>
</protein>
<feature type="transmembrane region" description="Helical" evidence="12">
    <location>
        <begin position="70"/>
        <end position="91"/>
    </location>
</feature>
<accession>A0A1F2P8W6</accession>
<evidence type="ECO:0000256" key="9">
    <source>
        <dbReference type="ARBA" id="ARBA00022989"/>
    </source>
</evidence>
<comment type="caution">
    <text evidence="13">The sequence shown here is derived from an EMBL/GenBank/DDBJ whole genome shotgun (WGS) entry which is preliminary data.</text>
</comment>
<dbReference type="InterPro" id="IPR003445">
    <property type="entry name" value="Cat_transpt"/>
</dbReference>
<dbReference type="PATRIC" id="fig|1838285.3.peg.1171"/>
<evidence type="ECO:0000313" key="13">
    <source>
        <dbReference type="EMBL" id="OFV67777.1"/>
    </source>
</evidence>
<dbReference type="STRING" id="1838285.SCAL_001152"/>
<dbReference type="PANTHER" id="PTHR32024:SF2">
    <property type="entry name" value="TRK SYSTEM POTASSIUM UPTAKE PROTEIN TRKG-RELATED"/>
    <property type="match status" value="1"/>
</dbReference>
<evidence type="ECO:0000256" key="3">
    <source>
        <dbReference type="ARBA" id="ARBA00022448"/>
    </source>
</evidence>
<organism evidence="13 14">
    <name type="scientific">Candidatus Syntropharchaeum caldarium</name>
    <dbReference type="NCBI Taxonomy" id="1838285"/>
    <lineage>
        <taxon>Archaea</taxon>
        <taxon>Methanobacteriati</taxon>
        <taxon>Methanobacteriota</taxon>
        <taxon>Stenosarchaea group</taxon>
        <taxon>Methanomicrobia</taxon>
        <taxon>Methanosarcinales</taxon>
        <taxon>ANME-2 cluster</taxon>
        <taxon>Candidatus Syntropharchaeum</taxon>
    </lineage>
</organism>
<gene>
    <name evidence="13" type="ORF">SCAL_001152</name>
</gene>
<proteinExistence type="inferred from homology"/>
<keyword evidence="10" id="KW-0406">Ion transport</keyword>
<keyword evidence="5" id="KW-0997">Cell inner membrane</keyword>
<keyword evidence="4" id="KW-1003">Cell membrane</keyword>
<dbReference type="InterPro" id="IPR004772">
    <property type="entry name" value="TrkH"/>
</dbReference>
<reference evidence="13" key="1">
    <citation type="submission" date="2016-05" db="EMBL/GenBank/DDBJ databases">
        <title>Microbial consortia oxidize butane by reversing methanogenesis.</title>
        <authorList>
            <person name="Laso-Perez R."/>
            <person name="Richter M."/>
            <person name="Wegener G."/>
            <person name="Musat F."/>
        </authorList>
    </citation>
    <scope>NUCLEOTIDE SEQUENCE [LARGE SCALE GENOMIC DNA]</scope>
    <source>
        <strain evidence="13">BOX2</strain>
    </source>
</reference>
<feature type="transmembrane region" description="Helical" evidence="12">
    <location>
        <begin position="12"/>
        <end position="31"/>
    </location>
</feature>
<evidence type="ECO:0000256" key="11">
    <source>
        <dbReference type="ARBA" id="ARBA00023136"/>
    </source>
</evidence>
<dbReference type="EMBL" id="LYOS01000003">
    <property type="protein sequence ID" value="OFV67777.1"/>
    <property type="molecule type" value="Genomic_DNA"/>
</dbReference>
<keyword evidence="3" id="KW-0813">Transport</keyword>
<comment type="subcellular location">
    <subcellularLocation>
        <location evidence="1">Cell inner membrane</location>
        <topology evidence="1">Multi-pass membrane protein</topology>
    </subcellularLocation>
</comment>
<dbReference type="Pfam" id="PF02386">
    <property type="entry name" value="TrkH"/>
    <property type="match status" value="2"/>
</dbReference>
<evidence type="ECO:0000256" key="12">
    <source>
        <dbReference type="SAM" id="Phobius"/>
    </source>
</evidence>
<feature type="transmembrane region" description="Helical" evidence="12">
    <location>
        <begin position="37"/>
        <end position="58"/>
    </location>
</feature>
<dbReference type="GO" id="GO:0005886">
    <property type="term" value="C:plasma membrane"/>
    <property type="evidence" value="ECO:0007669"/>
    <property type="project" value="UniProtKB-SubCell"/>
</dbReference>
<evidence type="ECO:0000256" key="7">
    <source>
        <dbReference type="ARBA" id="ARBA00022692"/>
    </source>
</evidence>
<feature type="transmembrane region" description="Helical" evidence="12">
    <location>
        <begin position="133"/>
        <end position="152"/>
    </location>
</feature>
<feature type="transmembrane region" description="Helical" evidence="12">
    <location>
        <begin position="329"/>
        <end position="347"/>
    </location>
</feature>
<evidence type="ECO:0000256" key="4">
    <source>
        <dbReference type="ARBA" id="ARBA00022475"/>
    </source>
</evidence>
<dbReference type="PANTHER" id="PTHR32024">
    <property type="entry name" value="TRK SYSTEM POTASSIUM UPTAKE PROTEIN TRKG-RELATED"/>
    <property type="match status" value="1"/>
</dbReference>
<evidence type="ECO:0000256" key="5">
    <source>
        <dbReference type="ARBA" id="ARBA00022519"/>
    </source>
</evidence>
<dbReference type="Proteomes" id="UP000186940">
    <property type="component" value="Unassembled WGS sequence"/>
</dbReference>
<evidence type="ECO:0000256" key="6">
    <source>
        <dbReference type="ARBA" id="ARBA00022538"/>
    </source>
</evidence>
<sequence>MNYGTVFNVIGKLLMTLGVMMLLPLAVAIYYGERASIVIFAVSAISTTLAGVALSIALKYEDEFGRREGFAIVALGWLVVTIFGAIPYLLFGLSSIDALFESMAGFTTTGSTILIDIESYTQSFLFWRSLTQWMGGMGIIVLVLAIAPGLAIGGRQLFQAETPGPSSDKLTPRLKATAEILWIAYVLISVVEMVLLYLAGLPLYDAVTTTFSTMATGGFSPRGESIMAYHNPVVEMIVMIFMFIAGANFALHYRALLIRKDSLIRDREFQIYAGILIMASLLIAADLTRGGLNFFESLRLSTFQAVSIMTTTGFATTDFNQWGDFSRTVLFLLMFIGGCAGSTGGAIKVMRVSVIVKHGYMELFRMIHPRVVKPLRFGRRIISADVLRSIFAFIALYILAFVISTLILAGLGIDLVSSLSASATTLGNVGPGFNLVGPMENFAGLPAIGKLVLLTNMWIGRLEVITVLVLFTPEFWKK</sequence>
<keyword evidence="9 12" id="KW-1133">Transmembrane helix</keyword>
<keyword evidence="6" id="KW-0633">Potassium transport</keyword>
<keyword evidence="14" id="KW-1185">Reference proteome</keyword>
<feature type="transmembrane region" description="Helical" evidence="12">
    <location>
        <begin position="386"/>
        <end position="413"/>
    </location>
</feature>
<dbReference type="PIRSF" id="PIRSF006247">
    <property type="entry name" value="TrkH"/>
    <property type="match status" value="1"/>
</dbReference>
<feature type="transmembrane region" description="Helical" evidence="12">
    <location>
        <begin position="269"/>
        <end position="288"/>
    </location>
</feature>
<evidence type="ECO:0000313" key="14">
    <source>
        <dbReference type="Proteomes" id="UP000186940"/>
    </source>
</evidence>
<keyword evidence="11 12" id="KW-0472">Membrane</keyword>
<name>A0A1F2P8W6_9EURY</name>
<evidence type="ECO:0000256" key="10">
    <source>
        <dbReference type="ARBA" id="ARBA00023065"/>
    </source>
</evidence>
<keyword evidence="8" id="KW-0630">Potassium</keyword>
<dbReference type="GO" id="GO:0015379">
    <property type="term" value="F:potassium:chloride symporter activity"/>
    <property type="evidence" value="ECO:0007669"/>
    <property type="project" value="InterPro"/>
</dbReference>
<dbReference type="AlphaFoldDB" id="A0A1F2P8W6"/>
<evidence type="ECO:0000256" key="2">
    <source>
        <dbReference type="ARBA" id="ARBA00009137"/>
    </source>
</evidence>